<dbReference type="Proteomes" id="UP000278775">
    <property type="component" value="Unassembled WGS sequence"/>
</dbReference>
<sequence length="59" mass="6702">METVDRGTNNKHSFLFLTGFQTGNTHMFSFQFYKSNSEFEEAVSKVLPFSDAGLTTFVI</sequence>
<evidence type="ECO:0000313" key="2">
    <source>
        <dbReference type="Proteomes" id="UP000278775"/>
    </source>
</evidence>
<proteinExistence type="predicted"/>
<evidence type="ECO:0000313" key="1">
    <source>
        <dbReference type="EMBL" id="RNA62846.1"/>
    </source>
</evidence>
<gene>
    <name evidence="1" type="ORF">D1631_13340</name>
</gene>
<dbReference type="EMBL" id="QWIU01000002">
    <property type="protein sequence ID" value="RNA62846.1"/>
    <property type="molecule type" value="Genomic_DNA"/>
</dbReference>
<comment type="caution">
    <text evidence="1">The sequence shown here is derived from an EMBL/GenBank/DDBJ whole genome shotgun (WGS) entry which is preliminary data.</text>
</comment>
<reference evidence="1 2" key="1">
    <citation type="submission" date="2018-08" db="EMBL/GenBank/DDBJ databases">
        <title>Chryseobacterium nematophagum: a novel matrix digesting pathogen of nematodes.</title>
        <authorList>
            <person name="Page A."/>
            <person name="Roberts M."/>
            <person name="Felix M.-A."/>
            <person name="Weir W."/>
        </authorList>
    </citation>
    <scope>NUCLEOTIDE SEQUENCE [LARGE SCALE GENOMIC DNA]</scope>
    <source>
        <strain evidence="1 2">JUb129</strain>
    </source>
</reference>
<protein>
    <submittedName>
        <fullName evidence="1">Uncharacterized protein</fullName>
    </submittedName>
</protein>
<organism evidence="1 2">
    <name type="scientific">Chryseobacterium nematophagum</name>
    <dbReference type="NCBI Taxonomy" id="2305228"/>
    <lineage>
        <taxon>Bacteria</taxon>
        <taxon>Pseudomonadati</taxon>
        <taxon>Bacteroidota</taxon>
        <taxon>Flavobacteriia</taxon>
        <taxon>Flavobacteriales</taxon>
        <taxon>Weeksellaceae</taxon>
        <taxon>Chryseobacterium group</taxon>
        <taxon>Chryseobacterium</taxon>
    </lineage>
</organism>
<dbReference type="AlphaFoldDB" id="A0A3M7TIK8"/>
<accession>A0A3M7TIK8</accession>
<name>A0A3M7TIK8_9FLAO</name>